<dbReference type="CDD" id="cd00609">
    <property type="entry name" value="AAT_like"/>
    <property type="match status" value="1"/>
</dbReference>
<dbReference type="RefSeq" id="WP_179502171.1">
    <property type="nucleotide sequence ID" value="NZ_JACCAA010000001.1"/>
</dbReference>
<evidence type="ECO:0000256" key="4">
    <source>
        <dbReference type="ARBA" id="ARBA00023239"/>
    </source>
</evidence>
<gene>
    <name evidence="7" type="ORF">BJ980_002004</name>
</gene>
<dbReference type="Proteomes" id="UP000540656">
    <property type="component" value="Unassembled WGS sequence"/>
</dbReference>
<dbReference type="InterPro" id="IPR015421">
    <property type="entry name" value="PyrdxlP-dep_Trfase_major"/>
</dbReference>
<protein>
    <recommendedName>
        <fullName evidence="2">cysteine-S-conjugate beta-lyase</fullName>
        <ecNumber evidence="2">4.4.1.13</ecNumber>
    </recommendedName>
</protein>
<dbReference type="PANTHER" id="PTHR43525">
    <property type="entry name" value="PROTEIN MALY"/>
    <property type="match status" value="1"/>
</dbReference>
<dbReference type="SUPFAM" id="SSF53383">
    <property type="entry name" value="PLP-dependent transferases"/>
    <property type="match status" value="1"/>
</dbReference>
<dbReference type="Pfam" id="PF00155">
    <property type="entry name" value="Aminotran_1_2"/>
    <property type="match status" value="1"/>
</dbReference>
<comment type="cofactor">
    <cofactor evidence="1">
        <name>pyridoxal 5'-phosphate</name>
        <dbReference type="ChEBI" id="CHEBI:597326"/>
    </cofactor>
</comment>
<feature type="domain" description="Aminotransferase class I/classII large" evidence="6">
    <location>
        <begin position="64"/>
        <end position="368"/>
    </location>
</feature>
<keyword evidence="8" id="KW-1185">Reference proteome</keyword>
<dbReference type="EMBL" id="JACCAA010000001">
    <property type="protein sequence ID" value="NYG59081.1"/>
    <property type="molecule type" value="Genomic_DNA"/>
</dbReference>
<keyword evidence="4 7" id="KW-0456">Lyase</keyword>
<evidence type="ECO:0000256" key="2">
    <source>
        <dbReference type="ARBA" id="ARBA00012224"/>
    </source>
</evidence>
<comment type="caution">
    <text evidence="7">The sequence shown here is derived from an EMBL/GenBank/DDBJ whole genome shotgun (WGS) entry which is preliminary data.</text>
</comment>
<comment type="similarity">
    <text evidence="5">Belongs to the class-II pyridoxal-phosphate-dependent aminotransferase family. MalY/PatB cystathionine beta-lyase subfamily.</text>
</comment>
<name>A0A7Y9UQY9_9ACTN</name>
<organism evidence="7 8">
    <name type="scientific">Nocardioides daedukensis</name>
    <dbReference type="NCBI Taxonomy" id="634462"/>
    <lineage>
        <taxon>Bacteria</taxon>
        <taxon>Bacillati</taxon>
        <taxon>Actinomycetota</taxon>
        <taxon>Actinomycetes</taxon>
        <taxon>Propionibacteriales</taxon>
        <taxon>Nocardioidaceae</taxon>
        <taxon>Nocardioides</taxon>
    </lineage>
</organism>
<proteinExistence type="inferred from homology"/>
<dbReference type="Gene3D" id="3.90.1150.10">
    <property type="entry name" value="Aspartate Aminotransferase, domain 1"/>
    <property type="match status" value="1"/>
</dbReference>
<accession>A0A7Y9UQY9</accession>
<dbReference type="GO" id="GO:0047804">
    <property type="term" value="F:cysteine-S-conjugate beta-lyase activity"/>
    <property type="evidence" value="ECO:0007669"/>
    <property type="project" value="UniProtKB-EC"/>
</dbReference>
<sequence>MRILGESLEELRATRTSVKWRGYDPDVVPVWVAEMDARPCAPVVDAVTAALGAGDTGYAFAAPFAEAFAGFAQRRWSWTVDADSTLIVPDVMIGVEEIIRVISGDAVVVSTPCYDSFHGFVEAARKRPVLAPLDSNHRLDPAALARAFEDAGRGSAYLLCNPQNPTGTVHTAEELGTLAALANEYGILVISDEIHAPLVAPGVRFTPYLEVPGAQSGVAIVSASKAFNLAGLKVALAVPGADCVIVKELHEVITHGANHLSVLAQTAAYNEGNAWLDQLNVEIVENRELLTDLLARDLPELRMTPAEATYLGWLDCRALGHDDPAAVFLERGRVALASGSRYDPQHGAGWARFNLGTSPAVIEEAVRRMVTAVR</sequence>
<evidence type="ECO:0000313" key="7">
    <source>
        <dbReference type="EMBL" id="NYG59081.1"/>
    </source>
</evidence>
<dbReference type="EC" id="4.4.1.13" evidence="2"/>
<dbReference type="InterPro" id="IPR015422">
    <property type="entry name" value="PyrdxlP-dep_Trfase_small"/>
</dbReference>
<dbReference type="InterPro" id="IPR051798">
    <property type="entry name" value="Class-II_PLP-Dep_Aminotrans"/>
</dbReference>
<dbReference type="InterPro" id="IPR004839">
    <property type="entry name" value="Aminotransferase_I/II_large"/>
</dbReference>
<evidence type="ECO:0000259" key="6">
    <source>
        <dbReference type="Pfam" id="PF00155"/>
    </source>
</evidence>
<dbReference type="GO" id="GO:0030170">
    <property type="term" value="F:pyridoxal phosphate binding"/>
    <property type="evidence" value="ECO:0007669"/>
    <property type="project" value="InterPro"/>
</dbReference>
<dbReference type="AlphaFoldDB" id="A0A7Y9UQY9"/>
<evidence type="ECO:0000256" key="1">
    <source>
        <dbReference type="ARBA" id="ARBA00001933"/>
    </source>
</evidence>
<dbReference type="InterPro" id="IPR015424">
    <property type="entry name" value="PyrdxlP-dep_Trfase"/>
</dbReference>
<dbReference type="Gene3D" id="3.40.640.10">
    <property type="entry name" value="Type I PLP-dependent aspartate aminotransferase-like (Major domain)"/>
    <property type="match status" value="1"/>
</dbReference>
<evidence type="ECO:0000256" key="5">
    <source>
        <dbReference type="ARBA" id="ARBA00037974"/>
    </source>
</evidence>
<dbReference type="PANTHER" id="PTHR43525:SF2">
    <property type="entry name" value="CYSTATHIONINE BETA-LYASE-RELATED"/>
    <property type="match status" value="1"/>
</dbReference>
<keyword evidence="3" id="KW-0663">Pyridoxal phosphate</keyword>
<evidence type="ECO:0000256" key="3">
    <source>
        <dbReference type="ARBA" id="ARBA00022898"/>
    </source>
</evidence>
<reference evidence="7 8" key="1">
    <citation type="submission" date="2020-07" db="EMBL/GenBank/DDBJ databases">
        <title>Sequencing the genomes of 1000 actinobacteria strains.</title>
        <authorList>
            <person name="Klenk H.-P."/>
        </authorList>
    </citation>
    <scope>NUCLEOTIDE SEQUENCE [LARGE SCALE GENOMIC DNA]</scope>
    <source>
        <strain evidence="7 8">DSM 23819</strain>
    </source>
</reference>
<evidence type="ECO:0000313" key="8">
    <source>
        <dbReference type="Proteomes" id="UP000540656"/>
    </source>
</evidence>